<dbReference type="EMBL" id="GBXM01074252">
    <property type="protein sequence ID" value="JAH34325.1"/>
    <property type="molecule type" value="Transcribed_RNA"/>
</dbReference>
<dbReference type="AlphaFoldDB" id="A0A0E9S102"/>
<sequence>MAISGENWSQFGMLADTYLPFTQLLN</sequence>
<proteinExistence type="predicted"/>
<reference evidence="1" key="2">
    <citation type="journal article" date="2015" name="Fish Shellfish Immunol.">
        <title>Early steps in the European eel (Anguilla anguilla)-Vibrio vulnificus interaction in the gills: Role of the RtxA13 toxin.</title>
        <authorList>
            <person name="Callol A."/>
            <person name="Pajuelo D."/>
            <person name="Ebbesson L."/>
            <person name="Teles M."/>
            <person name="MacKenzie S."/>
            <person name="Amaro C."/>
        </authorList>
    </citation>
    <scope>NUCLEOTIDE SEQUENCE</scope>
</reference>
<accession>A0A0E9S102</accession>
<name>A0A0E9S102_ANGAN</name>
<protein>
    <submittedName>
        <fullName evidence="1">Uncharacterized protein</fullName>
    </submittedName>
</protein>
<organism evidence="1">
    <name type="scientific">Anguilla anguilla</name>
    <name type="common">European freshwater eel</name>
    <name type="synonym">Muraena anguilla</name>
    <dbReference type="NCBI Taxonomy" id="7936"/>
    <lineage>
        <taxon>Eukaryota</taxon>
        <taxon>Metazoa</taxon>
        <taxon>Chordata</taxon>
        <taxon>Craniata</taxon>
        <taxon>Vertebrata</taxon>
        <taxon>Euteleostomi</taxon>
        <taxon>Actinopterygii</taxon>
        <taxon>Neopterygii</taxon>
        <taxon>Teleostei</taxon>
        <taxon>Anguilliformes</taxon>
        <taxon>Anguillidae</taxon>
        <taxon>Anguilla</taxon>
    </lineage>
</organism>
<reference evidence="1" key="1">
    <citation type="submission" date="2014-11" db="EMBL/GenBank/DDBJ databases">
        <authorList>
            <person name="Amaro Gonzalez C."/>
        </authorList>
    </citation>
    <scope>NUCLEOTIDE SEQUENCE</scope>
</reference>
<evidence type="ECO:0000313" key="1">
    <source>
        <dbReference type="EMBL" id="JAH34325.1"/>
    </source>
</evidence>